<comment type="caution">
    <text evidence="1">The sequence shown here is derived from an EMBL/GenBank/DDBJ whole genome shotgun (WGS) entry which is preliminary data.</text>
</comment>
<organism evidence="1 2">
    <name type="scientific">Letharia columbiana</name>
    <dbReference type="NCBI Taxonomy" id="112416"/>
    <lineage>
        <taxon>Eukaryota</taxon>
        <taxon>Fungi</taxon>
        <taxon>Dikarya</taxon>
        <taxon>Ascomycota</taxon>
        <taxon>Pezizomycotina</taxon>
        <taxon>Lecanoromycetes</taxon>
        <taxon>OSLEUM clade</taxon>
        <taxon>Lecanoromycetidae</taxon>
        <taxon>Lecanorales</taxon>
        <taxon>Lecanorineae</taxon>
        <taxon>Parmeliaceae</taxon>
        <taxon>Letharia</taxon>
    </lineage>
</organism>
<evidence type="ECO:0000313" key="1">
    <source>
        <dbReference type="EMBL" id="KAF6241683.1"/>
    </source>
</evidence>
<name>A0A8H6G6T7_9LECA</name>
<protein>
    <submittedName>
        <fullName evidence="1">Uncharacterized protein</fullName>
    </submittedName>
</protein>
<gene>
    <name evidence="1" type="ORF">HO173_000394</name>
</gene>
<evidence type="ECO:0000313" key="2">
    <source>
        <dbReference type="Proteomes" id="UP000578531"/>
    </source>
</evidence>
<dbReference type="EMBL" id="JACCJC010000001">
    <property type="protein sequence ID" value="KAF6241683.1"/>
    <property type="molecule type" value="Genomic_DNA"/>
</dbReference>
<keyword evidence="2" id="KW-1185">Reference proteome</keyword>
<accession>A0A8H6G6T7</accession>
<dbReference type="AlphaFoldDB" id="A0A8H6G6T7"/>
<sequence>MAKTGFIEVDEGRLFWKYDPPVDHEDSADSGPLGCLRPYSVSKPDSQTENPSKLIFCRWDEQVIYYTARGWYLLRFDLLGYGQPLPSESYVQRGCTPAVKHHDHALAVIKEYSLCRGRAAIDDKFVVIGLSRGASTDLNKTILDSPDMRQITLSTSLCNLRISLPGLFYARVD</sequence>
<dbReference type="Proteomes" id="UP000578531">
    <property type="component" value="Unassembled WGS sequence"/>
</dbReference>
<dbReference type="GeneID" id="59282074"/>
<dbReference type="OrthoDB" id="408373at2759"/>
<reference evidence="1 2" key="1">
    <citation type="journal article" date="2020" name="Genomics">
        <title>Complete, high-quality genomes from long-read metagenomic sequencing of two wolf lichen thalli reveals enigmatic genome architecture.</title>
        <authorList>
            <person name="McKenzie S.K."/>
            <person name="Walston R.F."/>
            <person name="Allen J.L."/>
        </authorList>
    </citation>
    <scope>NUCLEOTIDE SEQUENCE [LARGE SCALE GENOMIC DNA]</scope>
    <source>
        <strain evidence="1">WasteWater2</strain>
    </source>
</reference>
<dbReference type="RefSeq" id="XP_037170923.1">
    <property type="nucleotide sequence ID" value="XM_037302344.1"/>
</dbReference>
<proteinExistence type="predicted"/>